<keyword evidence="6" id="KW-0902">Two-component regulatory system</keyword>
<dbReference type="SUPFAM" id="SSF52540">
    <property type="entry name" value="P-loop containing nucleoside triphosphate hydrolases"/>
    <property type="match status" value="1"/>
</dbReference>
<dbReference type="Gene3D" id="1.10.8.60">
    <property type="match status" value="1"/>
</dbReference>
<dbReference type="FunFam" id="3.40.50.2300:FF:000018">
    <property type="entry name" value="DNA-binding transcriptional regulator NtrC"/>
    <property type="match status" value="1"/>
</dbReference>
<dbReference type="PROSITE" id="PS00675">
    <property type="entry name" value="SIGMA54_INTERACT_1"/>
    <property type="match status" value="1"/>
</dbReference>
<keyword evidence="9" id="KW-0010">Activator</keyword>
<evidence type="ECO:0000256" key="2">
    <source>
        <dbReference type="ARBA" id="ARBA00022490"/>
    </source>
</evidence>
<feature type="modified residue" description="4-aspartylphosphate" evidence="11">
    <location>
        <position position="53"/>
    </location>
</feature>
<evidence type="ECO:0000256" key="7">
    <source>
        <dbReference type="ARBA" id="ARBA00023015"/>
    </source>
</evidence>
<dbReference type="PROSITE" id="PS50110">
    <property type="entry name" value="RESPONSE_REGULATORY"/>
    <property type="match status" value="1"/>
</dbReference>
<dbReference type="STRING" id="889378.Spiaf_0592"/>
<dbReference type="PANTHER" id="PTHR32071:SF122">
    <property type="entry name" value="SIGMA FACTOR"/>
    <property type="match status" value="1"/>
</dbReference>
<dbReference type="Gene3D" id="3.40.50.2300">
    <property type="match status" value="1"/>
</dbReference>
<dbReference type="EMBL" id="CP003282">
    <property type="protein sequence ID" value="AFG36693.1"/>
    <property type="molecule type" value="Genomic_DNA"/>
</dbReference>
<evidence type="ECO:0000256" key="9">
    <source>
        <dbReference type="ARBA" id="ARBA00023159"/>
    </source>
</evidence>
<dbReference type="InterPro" id="IPR009057">
    <property type="entry name" value="Homeodomain-like_sf"/>
</dbReference>
<dbReference type="PROSITE" id="PS00688">
    <property type="entry name" value="SIGMA54_INTERACT_3"/>
    <property type="match status" value="1"/>
</dbReference>
<comment type="subcellular location">
    <subcellularLocation>
        <location evidence="1">Cytoplasm</location>
    </subcellularLocation>
</comment>
<dbReference type="GO" id="GO:0006355">
    <property type="term" value="P:regulation of DNA-templated transcription"/>
    <property type="evidence" value="ECO:0007669"/>
    <property type="project" value="InterPro"/>
</dbReference>
<evidence type="ECO:0000259" key="13">
    <source>
        <dbReference type="PROSITE" id="PS50110"/>
    </source>
</evidence>
<keyword evidence="7" id="KW-0805">Transcription regulation</keyword>
<feature type="domain" description="Sigma-54 factor interaction" evidence="12">
    <location>
        <begin position="143"/>
        <end position="372"/>
    </location>
</feature>
<dbReference type="PANTHER" id="PTHR32071">
    <property type="entry name" value="TRANSCRIPTIONAL REGULATORY PROTEIN"/>
    <property type="match status" value="1"/>
</dbReference>
<evidence type="ECO:0000256" key="3">
    <source>
        <dbReference type="ARBA" id="ARBA00022553"/>
    </source>
</evidence>
<dbReference type="SUPFAM" id="SSF52172">
    <property type="entry name" value="CheY-like"/>
    <property type="match status" value="1"/>
</dbReference>
<name>H9UGQ0_SPIAZ</name>
<evidence type="ECO:0000313" key="14">
    <source>
        <dbReference type="EMBL" id="AFG36693.1"/>
    </source>
</evidence>
<protein>
    <submittedName>
        <fullName evidence="14">Response regulator with CheY-like receiver, AAA-type ATPase, and DNA-binding domains</fullName>
    </submittedName>
</protein>
<evidence type="ECO:0000256" key="5">
    <source>
        <dbReference type="ARBA" id="ARBA00022840"/>
    </source>
</evidence>
<dbReference type="Proteomes" id="UP000007383">
    <property type="component" value="Chromosome"/>
</dbReference>
<dbReference type="Gene3D" id="3.40.50.300">
    <property type="entry name" value="P-loop containing nucleotide triphosphate hydrolases"/>
    <property type="match status" value="1"/>
</dbReference>
<keyword evidence="4" id="KW-0547">Nucleotide-binding</keyword>
<dbReference type="GO" id="GO:0005524">
    <property type="term" value="F:ATP binding"/>
    <property type="evidence" value="ECO:0007669"/>
    <property type="project" value="UniProtKB-KW"/>
</dbReference>
<dbReference type="GO" id="GO:0005737">
    <property type="term" value="C:cytoplasm"/>
    <property type="evidence" value="ECO:0007669"/>
    <property type="project" value="UniProtKB-SubCell"/>
</dbReference>
<dbReference type="InterPro" id="IPR025944">
    <property type="entry name" value="Sigma_54_int_dom_CS"/>
</dbReference>
<dbReference type="PRINTS" id="PR01590">
    <property type="entry name" value="HTHFIS"/>
</dbReference>
<keyword evidence="5" id="KW-0067">ATP-binding</keyword>
<dbReference type="SUPFAM" id="SSF46689">
    <property type="entry name" value="Homeodomain-like"/>
    <property type="match status" value="1"/>
</dbReference>
<keyword evidence="2" id="KW-0963">Cytoplasm</keyword>
<evidence type="ECO:0000256" key="1">
    <source>
        <dbReference type="ARBA" id="ARBA00004496"/>
    </source>
</evidence>
<dbReference type="FunFam" id="3.40.50.300:FF:000006">
    <property type="entry name" value="DNA-binding transcriptional regulator NtrC"/>
    <property type="match status" value="1"/>
</dbReference>
<dbReference type="Pfam" id="PF25601">
    <property type="entry name" value="AAA_lid_14"/>
    <property type="match status" value="1"/>
</dbReference>
<evidence type="ECO:0000256" key="4">
    <source>
        <dbReference type="ARBA" id="ARBA00022741"/>
    </source>
</evidence>
<organism evidence="14 15">
    <name type="scientific">Spirochaeta africana (strain ATCC 700263 / DSM 8902 / Z-7692)</name>
    <dbReference type="NCBI Taxonomy" id="889378"/>
    <lineage>
        <taxon>Bacteria</taxon>
        <taxon>Pseudomonadati</taxon>
        <taxon>Spirochaetota</taxon>
        <taxon>Spirochaetia</taxon>
        <taxon>Spirochaetales</taxon>
        <taxon>Spirochaetaceae</taxon>
        <taxon>Spirochaeta</taxon>
    </lineage>
</organism>
<evidence type="ECO:0000259" key="12">
    <source>
        <dbReference type="PROSITE" id="PS50045"/>
    </source>
</evidence>
<dbReference type="KEGG" id="sfc:Spiaf_0592"/>
<dbReference type="InterPro" id="IPR001789">
    <property type="entry name" value="Sig_transdc_resp-reg_receiver"/>
</dbReference>
<dbReference type="SMART" id="SM00382">
    <property type="entry name" value="AAA"/>
    <property type="match status" value="1"/>
</dbReference>
<evidence type="ECO:0000313" key="15">
    <source>
        <dbReference type="Proteomes" id="UP000007383"/>
    </source>
</evidence>
<dbReference type="SMART" id="SM00448">
    <property type="entry name" value="REC"/>
    <property type="match status" value="1"/>
</dbReference>
<dbReference type="Pfam" id="PF02954">
    <property type="entry name" value="HTH_8"/>
    <property type="match status" value="1"/>
</dbReference>
<evidence type="ECO:0000256" key="11">
    <source>
        <dbReference type="PROSITE-ProRule" id="PRU00169"/>
    </source>
</evidence>
<dbReference type="PROSITE" id="PS50045">
    <property type="entry name" value="SIGMA54_INTERACT_4"/>
    <property type="match status" value="1"/>
</dbReference>
<dbReference type="FunFam" id="1.10.8.60:FF:000014">
    <property type="entry name" value="DNA-binding transcriptional regulator NtrC"/>
    <property type="match status" value="1"/>
</dbReference>
<reference evidence="15" key="1">
    <citation type="journal article" date="2013" name="Stand. Genomic Sci.">
        <title>Complete genome sequence of the halophilic bacterium Spirochaeta africana type strain (Z-7692(T)) from the alkaline Lake Magadi in the East African Rift.</title>
        <authorList>
            <person name="Liolos K."/>
            <person name="Abt B."/>
            <person name="Scheuner C."/>
            <person name="Teshima H."/>
            <person name="Held B."/>
            <person name="Lapidus A."/>
            <person name="Nolan M."/>
            <person name="Lucas S."/>
            <person name="Deshpande S."/>
            <person name="Cheng J.F."/>
            <person name="Tapia R."/>
            <person name="Goodwin L.A."/>
            <person name="Pitluck S."/>
            <person name="Pagani I."/>
            <person name="Ivanova N."/>
            <person name="Mavromatis K."/>
            <person name="Mikhailova N."/>
            <person name="Huntemann M."/>
            <person name="Pati A."/>
            <person name="Chen A."/>
            <person name="Palaniappan K."/>
            <person name="Land M."/>
            <person name="Rohde M."/>
            <person name="Tindall B.J."/>
            <person name="Detter J.C."/>
            <person name="Goker M."/>
            <person name="Bristow J."/>
            <person name="Eisen J.A."/>
            <person name="Markowitz V."/>
            <person name="Hugenholtz P."/>
            <person name="Woyke T."/>
            <person name="Klenk H.P."/>
            <person name="Kyrpides N.C."/>
        </authorList>
    </citation>
    <scope>NUCLEOTIDE SEQUENCE</scope>
    <source>
        <strain evidence="15">ATCC 700263 / DSM 8902 / Z-7692</strain>
    </source>
</reference>
<dbReference type="CDD" id="cd00009">
    <property type="entry name" value="AAA"/>
    <property type="match status" value="1"/>
</dbReference>
<keyword evidence="8 14" id="KW-0238">DNA-binding</keyword>
<dbReference type="HOGENOM" id="CLU_000445_0_6_12"/>
<dbReference type="Gene3D" id="1.10.10.60">
    <property type="entry name" value="Homeodomain-like"/>
    <property type="match status" value="1"/>
</dbReference>
<sequence length="449" mass="50089">MKFNILIVDDERNIRDGLATALKMDGYDTVTAATGREAVAIIQKDVVDLVISDLRMPEMSGHELLQHVVRQYPGIPVIILTGHGTIETAVQSMHEGAYDFVTKPVNLDRLSLLVRRALSNRELALQHRAMQEELEKQRGFKDIIGKSPLMRRVYDVVQQVAPTRASVLVTGESGVGKELIANAIHASSPRKDKPLIRVHCAALSESLLESELFGHEKGAFTGAAGRKRGRFELANGGTIFLDEIGEINPAVQIKILRVLQEKTFERVGGEETLEVDVRIIAATNRDLKKEIENGTFREDLFYRLNVVNIHVPPLRDRKEDIPLLVSAFMQDFSEENGKRVEGIDPRARAALYSYPWPGNIRELRNSIESAVVMSKDSVIQLEDLPPSITEADDADLIRIPLGSSMEDAERRIIESTLLANKGNKSKTAEILGIGRKTLHRKVQEYQIEA</sequence>
<dbReference type="AlphaFoldDB" id="H9UGQ0"/>
<keyword evidence="3 11" id="KW-0597">Phosphoprotein</keyword>
<dbReference type="InterPro" id="IPR058031">
    <property type="entry name" value="AAA_lid_NorR"/>
</dbReference>
<dbReference type="InterPro" id="IPR011006">
    <property type="entry name" value="CheY-like_superfamily"/>
</dbReference>
<dbReference type="Pfam" id="PF00072">
    <property type="entry name" value="Response_reg"/>
    <property type="match status" value="1"/>
</dbReference>
<dbReference type="PATRIC" id="fig|889378.3.peg.601"/>
<evidence type="ECO:0000256" key="6">
    <source>
        <dbReference type="ARBA" id="ARBA00023012"/>
    </source>
</evidence>
<gene>
    <name evidence="14" type="ordered locus">Spiaf_0592</name>
</gene>
<evidence type="ECO:0000256" key="8">
    <source>
        <dbReference type="ARBA" id="ARBA00023125"/>
    </source>
</evidence>
<dbReference type="eggNOG" id="COG2204">
    <property type="taxonomic scope" value="Bacteria"/>
</dbReference>
<dbReference type="GO" id="GO:0000160">
    <property type="term" value="P:phosphorelay signal transduction system"/>
    <property type="evidence" value="ECO:0007669"/>
    <property type="project" value="UniProtKB-KW"/>
</dbReference>
<dbReference type="InterPro" id="IPR002197">
    <property type="entry name" value="HTH_Fis"/>
</dbReference>
<feature type="domain" description="Response regulatory" evidence="13">
    <location>
        <begin position="4"/>
        <end position="118"/>
    </location>
</feature>
<accession>H9UGQ0</accession>
<dbReference type="Pfam" id="PF00158">
    <property type="entry name" value="Sigma54_activat"/>
    <property type="match status" value="1"/>
</dbReference>
<evidence type="ECO:0000256" key="10">
    <source>
        <dbReference type="ARBA" id="ARBA00023163"/>
    </source>
</evidence>
<dbReference type="PROSITE" id="PS00676">
    <property type="entry name" value="SIGMA54_INTERACT_2"/>
    <property type="match status" value="1"/>
</dbReference>
<keyword evidence="15" id="KW-1185">Reference proteome</keyword>
<dbReference type="InterPro" id="IPR025662">
    <property type="entry name" value="Sigma_54_int_dom_ATP-bd_1"/>
</dbReference>
<proteinExistence type="predicted"/>
<dbReference type="InterPro" id="IPR025943">
    <property type="entry name" value="Sigma_54_int_dom_ATP-bd_2"/>
</dbReference>
<dbReference type="InterPro" id="IPR002078">
    <property type="entry name" value="Sigma_54_int"/>
</dbReference>
<keyword evidence="10" id="KW-0804">Transcription</keyword>
<dbReference type="OrthoDB" id="9803970at2"/>
<dbReference type="InterPro" id="IPR003593">
    <property type="entry name" value="AAA+_ATPase"/>
</dbReference>
<dbReference type="RefSeq" id="WP_014454690.1">
    <property type="nucleotide sequence ID" value="NC_017098.1"/>
</dbReference>
<dbReference type="GO" id="GO:0043565">
    <property type="term" value="F:sequence-specific DNA binding"/>
    <property type="evidence" value="ECO:0007669"/>
    <property type="project" value="InterPro"/>
</dbReference>
<dbReference type="InterPro" id="IPR027417">
    <property type="entry name" value="P-loop_NTPase"/>
</dbReference>